<feature type="region of interest" description="Disordered" evidence="1">
    <location>
        <begin position="162"/>
        <end position="188"/>
    </location>
</feature>
<sequence length="353" mass="39575">MTTQFSPVRDMPDDDNLSDASPDCHHGSPLPAPGFLRSGQPFASRSPIPVPIKRRRNPLSTGSRPARGGRAIRRSRTISPEILPPFPGHGENFSSHLSVSHSRRPSPQPSIAPFHHRGTDHFSHPFATCSRPATALYVNRAFDPEKIALAVENNLLREQYDQLTSRRSKHRIDQDHGDDDYESPSRKKPRVISEPLLRILADRSAFDPFHLLLLASRNLSAAFDYKTTSSKKSSSLTSSSSDISSFLQWLETFQLFCMYRGWFFADLFLPLTAYGHTIRSLQAKAASRAGRPSPEKSFRAARDVICRDNNAGRCSTPCPNNRSHKCSYCWHIHPFSECSQYQDDMKAKNAASA</sequence>
<comment type="caution">
    <text evidence="2">The sequence shown here is derived from an EMBL/GenBank/DDBJ whole genome shotgun (WGS) entry which is preliminary data.</text>
</comment>
<evidence type="ECO:0000313" key="2">
    <source>
        <dbReference type="EMBL" id="GAV04501.1"/>
    </source>
</evidence>
<reference evidence="2 3" key="1">
    <citation type="journal article" date="2016" name="Nat. Commun.">
        <title>Extremotolerant tardigrade genome and improved radiotolerance of human cultured cells by tardigrade-unique protein.</title>
        <authorList>
            <person name="Hashimoto T."/>
            <person name="Horikawa D.D."/>
            <person name="Saito Y."/>
            <person name="Kuwahara H."/>
            <person name="Kozuka-Hata H."/>
            <person name="Shin-I T."/>
            <person name="Minakuchi Y."/>
            <person name="Ohishi K."/>
            <person name="Motoyama A."/>
            <person name="Aizu T."/>
            <person name="Enomoto A."/>
            <person name="Kondo K."/>
            <person name="Tanaka S."/>
            <person name="Hara Y."/>
            <person name="Koshikawa S."/>
            <person name="Sagara H."/>
            <person name="Miura T."/>
            <person name="Yokobori S."/>
            <person name="Miyagawa K."/>
            <person name="Suzuki Y."/>
            <person name="Kubo T."/>
            <person name="Oyama M."/>
            <person name="Kohara Y."/>
            <person name="Fujiyama A."/>
            <person name="Arakawa K."/>
            <person name="Katayama T."/>
            <person name="Toyoda A."/>
            <person name="Kunieda T."/>
        </authorList>
    </citation>
    <scope>NUCLEOTIDE SEQUENCE [LARGE SCALE GENOMIC DNA]</scope>
    <source>
        <strain evidence="2 3">YOKOZUNA-1</strain>
    </source>
</reference>
<dbReference type="Proteomes" id="UP000186922">
    <property type="component" value="Unassembled WGS sequence"/>
</dbReference>
<organism evidence="2 3">
    <name type="scientific">Ramazzottius varieornatus</name>
    <name type="common">Water bear</name>
    <name type="synonym">Tardigrade</name>
    <dbReference type="NCBI Taxonomy" id="947166"/>
    <lineage>
        <taxon>Eukaryota</taxon>
        <taxon>Metazoa</taxon>
        <taxon>Ecdysozoa</taxon>
        <taxon>Tardigrada</taxon>
        <taxon>Eutardigrada</taxon>
        <taxon>Parachela</taxon>
        <taxon>Hypsibioidea</taxon>
        <taxon>Ramazzottiidae</taxon>
        <taxon>Ramazzottius</taxon>
    </lineage>
</organism>
<dbReference type="AlphaFoldDB" id="A0A1D1VU21"/>
<keyword evidence="3" id="KW-1185">Reference proteome</keyword>
<dbReference type="EMBL" id="BDGG01000011">
    <property type="protein sequence ID" value="GAV04501.1"/>
    <property type="molecule type" value="Genomic_DNA"/>
</dbReference>
<evidence type="ECO:0000256" key="1">
    <source>
        <dbReference type="SAM" id="MobiDB-lite"/>
    </source>
</evidence>
<proteinExistence type="predicted"/>
<evidence type="ECO:0000313" key="3">
    <source>
        <dbReference type="Proteomes" id="UP000186922"/>
    </source>
</evidence>
<gene>
    <name evidence="2" type="primary">RvY_14770-1</name>
    <name evidence="2" type="synonym">RvY_14770.1</name>
    <name evidence="2" type="ORF">RvY_14770</name>
</gene>
<feature type="region of interest" description="Disordered" evidence="1">
    <location>
        <begin position="1"/>
        <end position="119"/>
    </location>
</feature>
<accession>A0A1D1VU21</accession>
<name>A0A1D1VU21_RAMVA</name>
<protein>
    <submittedName>
        <fullName evidence="2">Uncharacterized protein</fullName>
    </submittedName>
</protein>